<dbReference type="EMBL" id="JAFIRR010000190">
    <property type="protein sequence ID" value="MCO6419393.1"/>
    <property type="molecule type" value="Genomic_DNA"/>
</dbReference>
<feature type="region of interest" description="Disordered" evidence="1">
    <location>
        <begin position="163"/>
        <end position="199"/>
    </location>
</feature>
<dbReference type="InterPro" id="IPR011992">
    <property type="entry name" value="EF-hand-dom_pair"/>
</dbReference>
<accession>A0ABT1DBR9</accession>
<name>A0ABT1DBR9_9PROT</name>
<keyword evidence="5" id="KW-1185">Reference proteome</keyword>
<dbReference type="PROSITE" id="PS50222">
    <property type="entry name" value="EF_HAND_2"/>
    <property type="match status" value="1"/>
</dbReference>
<protein>
    <recommendedName>
        <fullName evidence="3">EF-hand domain-containing protein</fullName>
    </recommendedName>
</protein>
<feature type="region of interest" description="Disordered" evidence="1">
    <location>
        <begin position="98"/>
        <end position="117"/>
    </location>
</feature>
<evidence type="ECO:0000313" key="5">
    <source>
        <dbReference type="Proteomes" id="UP001523392"/>
    </source>
</evidence>
<reference evidence="4 5" key="1">
    <citation type="submission" date="2021-12" db="EMBL/GenBank/DDBJ databases">
        <title>Siccirubricoccus leaddurans sp. nov., a high concentration Zn2+ tolerance bacterium.</title>
        <authorList>
            <person name="Cao Y."/>
        </authorList>
    </citation>
    <scope>NUCLEOTIDE SEQUENCE [LARGE SCALE GENOMIC DNA]</scope>
    <source>
        <strain evidence="4 5">KC 17139</strain>
    </source>
</reference>
<feature type="compositionally biased region" description="Pro residues" evidence="1">
    <location>
        <begin position="187"/>
        <end position="199"/>
    </location>
</feature>
<dbReference type="RefSeq" id="WP_252956010.1">
    <property type="nucleotide sequence ID" value="NZ_JAFIRR010000190.1"/>
</dbReference>
<gene>
    <name evidence="4" type="ORF">JYK14_24990</name>
</gene>
<feature type="region of interest" description="Disordered" evidence="1">
    <location>
        <begin position="23"/>
        <end position="49"/>
    </location>
</feature>
<comment type="caution">
    <text evidence="4">The sequence shown here is derived from an EMBL/GenBank/DDBJ whole genome shotgun (WGS) entry which is preliminary data.</text>
</comment>
<dbReference type="Proteomes" id="UP001523392">
    <property type="component" value="Unassembled WGS sequence"/>
</dbReference>
<dbReference type="InterPro" id="IPR002048">
    <property type="entry name" value="EF_hand_dom"/>
</dbReference>
<evidence type="ECO:0000256" key="2">
    <source>
        <dbReference type="SAM" id="SignalP"/>
    </source>
</evidence>
<feature type="compositionally biased region" description="Pro residues" evidence="1">
    <location>
        <begin position="23"/>
        <end position="36"/>
    </location>
</feature>
<feature type="compositionally biased region" description="Basic and acidic residues" evidence="1">
    <location>
        <begin position="103"/>
        <end position="112"/>
    </location>
</feature>
<sequence length="199" mass="20739">MKSLRLALIGSALLAVPALAQPAPPPAPGGAPPAPPAAGRGPHGGPVGVFQRVDADHNGRITWDESWAFVQQRFAEADRNRDGALVMEELLSARLMPAATDRGGPDGADRRGAGPRPTHARMLAMMFRALDANRDAKVTLEEVRPMIEAKFRALDANGDNGITLDEVPAPARHHHGPHGHGPQGPGMAPPAPPAGPQPG</sequence>
<evidence type="ECO:0000259" key="3">
    <source>
        <dbReference type="PROSITE" id="PS50222"/>
    </source>
</evidence>
<proteinExistence type="predicted"/>
<dbReference type="SUPFAM" id="SSF47473">
    <property type="entry name" value="EF-hand"/>
    <property type="match status" value="1"/>
</dbReference>
<feature type="signal peptide" evidence="2">
    <location>
        <begin position="1"/>
        <end position="20"/>
    </location>
</feature>
<evidence type="ECO:0000313" key="4">
    <source>
        <dbReference type="EMBL" id="MCO6419393.1"/>
    </source>
</evidence>
<dbReference type="Pfam" id="PF13202">
    <property type="entry name" value="EF-hand_5"/>
    <property type="match status" value="3"/>
</dbReference>
<feature type="chain" id="PRO_5045169894" description="EF-hand domain-containing protein" evidence="2">
    <location>
        <begin position="21"/>
        <end position="199"/>
    </location>
</feature>
<feature type="domain" description="EF-hand" evidence="3">
    <location>
        <begin position="118"/>
        <end position="153"/>
    </location>
</feature>
<organism evidence="4 5">
    <name type="scientific">Siccirubricoccus soli</name>
    <dbReference type="NCBI Taxonomy" id="2899147"/>
    <lineage>
        <taxon>Bacteria</taxon>
        <taxon>Pseudomonadati</taxon>
        <taxon>Pseudomonadota</taxon>
        <taxon>Alphaproteobacteria</taxon>
        <taxon>Acetobacterales</taxon>
        <taxon>Roseomonadaceae</taxon>
        <taxon>Siccirubricoccus</taxon>
    </lineage>
</organism>
<keyword evidence="2" id="KW-0732">Signal</keyword>
<evidence type="ECO:0000256" key="1">
    <source>
        <dbReference type="SAM" id="MobiDB-lite"/>
    </source>
</evidence>
<dbReference type="Gene3D" id="1.10.238.10">
    <property type="entry name" value="EF-hand"/>
    <property type="match status" value="2"/>
</dbReference>